<dbReference type="RefSeq" id="WP_014807650.1">
    <property type="nucleotide sequence ID" value="NZ_FSQZ01000001.1"/>
</dbReference>
<comment type="pathway">
    <text evidence="1">Carbohydrate acid metabolism.</text>
</comment>
<dbReference type="NCBIfam" id="TIGR01182">
    <property type="entry name" value="eda"/>
    <property type="match status" value="1"/>
</dbReference>
<name>A0ABY1JDX3_9BACT</name>
<evidence type="ECO:0000256" key="4">
    <source>
        <dbReference type="ARBA" id="ARBA00023239"/>
    </source>
</evidence>
<organism evidence="6 7">
    <name type="scientific">Acetomicrobium flavidum</name>
    <dbReference type="NCBI Taxonomy" id="49896"/>
    <lineage>
        <taxon>Bacteria</taxon>
        <taxon>Thermotogati</taxon>
        <taxon>Synergistota</taxon>
        <taxon>Synergistia</taxon>
        <taxon>Synergistales</taxon>
        <taxon>Acetomicrobiaceae</taxon>
        <taxon>Acetomicrobium</taxon>
    </lineage>
</organism>
<dbReference type="Pfam" id="PF01081">
    <property type="entry name" value="Aldolase"/>
    <property type="match status" value="1"/>
</dbReference>
<dbReference type="InterPro" id="IPR013785">
    <property type="entry name" value="Aldolase_TIM"/>
</dbReference>
<keyword evidence="4" id="KW-0456">Lyase</keyword>
<dbReference type="SUPFAM" id="SSF51569">
    <property type="entry name" value="Aldolase"/>
    <property type="match status" value="1"/>
</dbReference>
<evidence type="ECO:0000256" key="3">
    <source>
        <dbReference type="ARBA" id="ARBA00011233"/>
    </source>
</evidence>
<comment type="caution">
    <text evidence="6">The sequence shown here is derived from an EMBL/GenBank/DDBJ whole genome shotgun (WGS) entry which is preliminary data.</text>
</comment>
<keyword evidence="7" id="KW-1185">Reference proteome</keyword>
<dbReference type="Proteomes" id="UP000185093">
    <property type="component" value="Unassembled WGS sequence"/>
</dbReference>
<sequence>MFIKKYTILEKIHEKGIVAIVRARNGEEGLKLANAIFEAGIPAIEITMTVPNAIDIMRDLAKEYGTKGLILGAGTVLDPETARACILAGAEYIVAPNLNEDLIKLCNRYSVPCMPGVGSVTEMLRAMELGVDVVKLFPGEVLGPDFIKAVLGPIPNAKIMPTGGVSIDNLEKWFSAGAFAVGMGSGITKPFGVEGDYEAVKRVAKEVVEKIAEIRKKKNKS</sequence>
<comment type="similarity">
    <text evidence="2">Belongs to the KHG/KDPG aldolase family.</text>
</comment>
<dbReference type="Gene3D" id="3.20.20.70">
    <property type="entry name" value="Aldolase class I"/>
    <property type="match status" value="1"/>
</dbReference>
<comment type="subunit">
    <text evidence="3">Homotrimer.</text>
</comment>
<dbReference type="CDD" id="cd00452">
    <property type="entry name" value="KDPG_aldolase"/>
    <property type="match status" value="1"/>
</dbReference>
<evidence type="ECO:0000313" key="6">
    <source>
        <dbReference type="EMBL" id="SIN70613.1"/>
    </source>
</evidence>
<gene>
    <name evidence="6" type="ORF">SAMN05444368_1350</name>
</gene>
<evidence type="ECO:0000256" key="2">
    <source>
        <dbReference type="ARBA" id="ARBA00006906"/>
    </source>
</evidence>
<dbReference type="PANTHER" id="PTHR30246:SF1">
    <property type="entry name" value="2-DEHYDRO-3-DEOXY-6-PHOSPHOGALACTONATE ALDOLASE-RELATED"/>
    <property type="match status" value="1"/>
</dbReference>
<protein>
    <submittedName>
        <fullName evidence="6">2-keto-3-deoxy-phosphogluconate aldolase</fullName>
    </submittedName>
</protein>
<dbReference type="NCBIfam" id="NF005119">
    <property type="entry name" value="PRK06552.1"/>
    <property type="match status" value="1"/>
</dbReference>
<dbReference type="PANTHER" id="PTHR30246">
    <property type="entry name" value="2-KETO-3-DEOXY-6-PHOSPHOGLUCONATE ALDOLASE"/>
    <property type="match status" value="1"/>
</dbReference>
<evidence type="ECO:0000256" key="5">
    <source>
        <dbReference type="ARBA" id="ARBA00023277"/>
    </source>
</evidence>
<dbReference type="EMBL" id="FSQZ01000001">
    <property type="protein sequence ID" value="SIN70613.1"/>
    <property type="molecule type" value="Genomic_DNA"/>
</dbReference>
<keyword evidence="5" id="KW-0119">Carbohydrate metabolism</keyword>
<accession>A0ABY1JDX3</accession>
<proteinExistence type="inferred from homology"/>
<evidence type="ECO:0000256" key="1">
    <source>
        <dbReference type="ARBA" id="ARBA00004761"/>
    </source>
</evidence>
<evidence type="ECO:0000313" key="7">
    <source>
        <dbReference type="Proteomes" id="UP000185093"/>
    </source>
</evidence>
<reference evidence="6 7" key="1">
    <citation type="submission" date="2016-11" db="EMBL/GenBank/DDBJ databases">
        <authorList>
            <person name="Varghese N."/>
            <person name="Submissions S."/>
        </authorList>
    </citation>
    <scope>NUCLEOTIDE SEQUENCE [LARGE SCALE GENOMIC DNA]</scope>
    <source>
        <strain evidence="6 7">DSM 20664</strain>
    </source>
</reference>
<dbReference type="InterPro" id="IPR000887">
    <property type="entry name" value="Aldlse_KDPG_KHG"/>
</dbReference>